<dbReference type="AlphaFoldDB" id="A0A0E9U295"/>
<protein>
    <submittedName>
        <fullName evidence="1">Uncharacterized protein</fullName>
    </submittedName>
</protein>
<name>A0A0E9U295_ANGAN</name>
<reference evidence="1" key="1">
    <citation type="submission" date="2014-11" db="EMBL/GenBank/DDBJ databases">
        <authorList>
            <person name="Amaro Gonzalez C."/>
        </authorList>
    </citation>
    <scope>NUCLEOTIDE SEQUENCE</scope>
</reference>
<reference evidence="1" key="2">
    <citation type="journal article" date="2015" name="Fish Shellfish Immunol.">
        <title>Early steps in the European eel (Anguilla anguilla)-Vibrio vulnificus interaction in the gills: Role of the RtxA13 toxin.</title>
        <authorList>
            <person name="Callol A."/>
            <person name="Pajuelo D."/>
            <person name="Ebbesson L."/>
            <person name="Teles M."/>
            <person name="MacKenzie S."/>
            <person name="Amaro C."/>
        </authorList>
    </citation>
    <scope>NUCLEOTIDE SEQUENCE</scope>
</reference>
<organism evidence="1">
    <name type="scientific">Anguilla anguilla</name>
    <name type="common">European freshwater eel</name>
    <name type="synonym">Muraena anguilla</name>
    <dbReference type="NCBI Taxonomy" id="7936"/>
    <lineage>
        <taxon>Eukaryota</taxon>
        <taxon>Metazoa</taxon>
        <taxon>Chordata</taxon>
        <taxon>Craniata</taxon>
        <taxon>Vertebrata</taxon>
        <taxon>Euteleostomi</taxon>
        <taxon>Actinopterygii</taxon>
        <taxon>Neopterygii</taxon>
        <taxon>Teleostei</taxon>
        <taxon>Anguilliformes</taxon>
        <taxon>Anguillidae</taxon>
        <taxon>Anguilla</taxon>
    </lineage>
</organism>
<proteinExistence type="predicted"/>
<evidence type="ECO:0000313" key="1">
    <source>
        <dbReference type="EMBL" id="JAH59847.1"/>
    </source>
</evidence>
<sequence>MKLEYFCKRVTEGGLRVEHRERSGSLF</sequence>
<accession>A0A0E9U295</accession>
<dbReference type="EMBL" id="GBXM01048730">
    <property type="protein sequence ID" value="JAH59847.1"/>
    <property type="molecule type" value="Transcribed_RNA"/>
</dbReference>